<gene>
    <name evidence="1" type="ORF">SK803_41560</name>
</gene>
<sequence>MTSCKVCSLGAQHPGVTLDDDGLCNLCKLTMATDLVENFRYTSEMYQGFVNAGPNTAGEFDCLFMYSGGKDSTFMLDRFVNGLGKRVLAYTFDIPFESKHSVQNVRGMRDKIDAEFLLDSDDDGITKVMAEIFSRKPEKPGKYLDEKLPCYSCRSFFLIRAILVAFERKIPYIALCADPQQILTMESDVRKVVQGFYRTFGAKLTDEVFKGRIEEILFAPADDLPRIVFPYIGSRYDYDPDQMVTELKDKGLYSASPLETHCRLFGLLNLYSYTHWGSMYYKINASSHLRAAHRNPDQQRTSFSLKFPKALNVIELEERLRTTLFAISANEGDPAEHERELIELFSMLGATEDAAAHVARTCLELKETAAEFGIALPRR</sequence>
<keyword evidence="2" id="KW-1185">Reference proteome</keyword>
<evidence type="ECO:0000313" key="2">
    <source>
        <dbReference type="Proteomes" id="UP001285521"/>
    </source>
</evidence>
<dbReference type="Proteomes" id="UP001285521">
    <property type="component" value="Unassembled WGS sequence"/>
</dbReference>
<name>A0ABU4TEU7_9PSEU</name>
<accession>A0ABU4TEU7</accession>
<comment type="caution">
    <text evidence="1">The sequence shown here is derived from an EMBL/GenBank/DDBJ whole genome shotgun (WGS) entry which is preliminary data.</text>
</comment>
<dbReference type="InterPro" id="IPR014729">
    <property type="entry name" value="Rossmann-like_a/b/a_fold"/>
</dbReference>
<reference evidence="1 2" key="1">
    <citation type="submission" date="2023-11" db="EMBL/GenBank/DDBJ databases">
        <title>Lentzea sokolovensis, sp. nov., Lentzea kristufkii, sp. nov., and Lentzea miocenensis, sp. nov., rare actinobacteria from Sokolov Coal Basin, Miocene lacustrine sediment, Czech Republic.</title>
        <authorList>
            <person name="Lara A."/>
            <person name="Kotroba L."/>
            <person name="Nouioui I."/>
            <person name="Neumann-Schaal M."/>
            <person name="Mast Y."/>
            <person name="Chronakova A."/>
        </authorList>
    </citation>
    <scope>NUCLEOTIDE SEQUENCE [LARGE SCALE GENOMIC DNA]</scope>
    <source>
        <strain evidence="1 2">BCCO 10_0856</strain>
    </source>
</reference>
<proteinExistence type="predicted"/>
<dbReference type="EMBL" id="JAXAVW010000048">
    <property type="protein sequence ID" value="MDX8036722.1"/>
    <property type="molecule type" value="Genomic_DNA"/>
</dbReference>
<reference evidence="1 2" key="2">
    <citation type="submission" date="2023-11" db="EMBL/GenBank/DDBJ databases">
        <authorList>
            <person name="Lara A.C."/>
            <person name="Chronakova A."/>
        </authorList>
    </citation>
    <scope>NUCLEOTIDE SEQUENCE [LARGE SCALE GENOMIC DNA]</scope>
    <source>
        <strain evidence="1 2">BCCO 10_0856</strain>
    </source>
</reference>
<dbReference type="RefSeq" id="WP_319971717.1">
    <property type="nucleotide sequence ID" value="NZ_JAXAVW010000048.1"/>
</dbReference>
<dbReference type="SUPFAM" id="SSF52402">
    <property type="entry name" value="Adenine nucleotide alpha hydrolases-like"/>
    <property type="match status" value="1"/>
</dbReference>
<protein>
    <submittedName>
        <fullName evidence="1">OzmP</fullName>
    </submittedName>
</protein>
<organism evidence="1 2">
    <name type="scientific">Lentzea miocenica</name>
    <dbReference type="NCBI Taxonomy" id="3095431"/>
    <lineage>
        <taxon>Bacteria</taxon>
        <taxon>Bacillati</taxon>
        <taxon>Actinomycetota</taxon>
        <taxon>Actinomycetes</taxon>
        <taxon>Pseudonocardiales</taxon>
        <taxon>Pseudonocardiaceae</taxon>
        <taxon>Lentzea</taxon>
    </lineage>
</organism>
<dbReference type="Gene3D" id="3.40.50.620">
    <property type="entry name" value="HUPs"/>
    <property type="match status" value="1"/>
</dbReference>
<evidence type="ECO:0000313" key="1">
    <source>
        <dbReference type="EMBL" id="MDX8036722.1"/>
    </source>
</evidence>